<gene>
    <name evidence="1" type="ORF">GSY63_00880</name>
</gene>
<name>A0A965ZBV7_9SPHI</name>
<organism evidence="1 2">
    <name type="scientific">Mucilaginibacter agri</name>
    <dbReference type="NCBI Taxonomy" id="2695265"/>
    <lineage>
        <taxon>Bacteria</taxon>
        <taxon>Pseudomonadati</taxon>
        <taxon>Bacteroidota</taxon>
        <taxon>Sphingobacteriia</taxon>
        <taxon>Sphingobacteriales</taxon>
        <taxon>Sphingobacteriaceae</taxon>
        <taxon>Mucilaginibacter</taxon>
    </lineage>
</organism>
<sequence>MEKHQSNKDLLEILKAKYLSAKTSNVLKKDETTQMIEVQKLENQETEVFTKLIDLVKLLKEK</sequence>
<dbReference type="RefSeq" id="WP_166583932.1">
    <property type="nucleotide sequence ID" value="NZ_WWEO01000030.1"/>
</dbReference>
<reference evidence="1" key="1">
    <citation type="submission" date="2020-01" db="EMBL/GenBank/DDBJ databases">
        <authorList>
            <person name="Seo Y.L."/>
        </authorList>
    </citation>
    <scope>NUCLEOTIDE SEQUENCE</scope>
    <source>
        <strain evidence="1">R11</strain>
    </source>
</reference>
<dbReference type="Proteomes" id="UP000638732">
    <property type="component" value="Unassembled WGS sequence"/>
</dbReference>
<accession>A0A965ZBV7</accession>
<evidence type="ECO:0000313" key="2">
    <source>
        <dbReference type="Proteomes" id="UP000638732"/>
    </source>
</evidence>
<protein>
    <submittedName>
        <fullName evidence="1">Uncharacterized protein</fullName>
    </submittedName>
</protein>
<evidence type="ECO:0000313" key="1">
    <source>
        <dbReference type="EMBL" id="NCD67905.1"/>
    </source>
</evidence>
<comment type="caution">
    <text evidence="1">The sequence shown here is derived from an EMBL/GenBank/DDBJ whole genome shotgun (WGS) entry which is preliminary data.</text>
</comment>
<reference evidence="1" key="2">
    <citation type="submission" date="2020-10" db="EMBL/GenBank/DDBJ databases">
        <title>Mucilaginibacter sp. nov., isolated from soil.</title>
        <authorList>
            <person name="Jeon C.O."/>
        </authorList>
    </citation>
    <scope>NUCLEOTIDE SEQUENCE</scope>
    <source>
        <strain evidence="1">R11</strain>
    </source>
</reference>
<dbReference type="EMBL" id="WWEO01000030">
    <property type="protein sequence ID" value="NCD67905.1"/>
    <property type="molecule type" value="Genomic_DNA"/>
</dbReference>
<proteinExistence type="predicted"/>
<dbReference type="AlphaFoldDB" id="A0A965ZBV7"/>
<keyword evidence="2" id="KW-1185">Reference proteome</keyword>